<dbReference type="EMBL" id="CAAE01014556">
    <property type="protein sequence ID" value="CAF98492.1"/>
    <property type="molecule type" value="Genomic_DNA"/>
</dbReference>
<reference evidence="1" key="1">
    <citation type="journal article" date="2004" name="Nature">
        <title>Genome duplication in the teleost fish Tetraodon nigroviridis reveals the early vertebrate proto-karyotype.</title>
        <authorList>
            <person name="Jaillon O."/>
            <person name="Aury J.-M."/>
            <person name="Brunet F."/>
            <person name="Petit J.-L."/>
            <person name="Stange-Thomann N."/>
            <person name="Mauceli E."/>
            <person name="Bouneau L."/>
            <person name="Fischer C."/>
            <person name="Ozouf-Costaz C."/>
            <person name="Bernot A."/>
            <person name="Nicaud S."/>
            <person name="Jaffe D."/>
            <person name="Fisher S."/>
            <person name="Lutfalla G."/>
            <person name="Dossat C."/>
            <person name="Segurens B."/>
            <person name="Dasilva C."/>
            <person name="Salanoubat M."/>
            <person name="Levy M."/>
            <person name="Boudet N."/>
            <person name="Castellano S."/>
            <person name="Anthouard V."/>
            <person name="Jubin C."/>
            <person name="Castelli V."/>
            <person name="Katinka M."/>
            <person name="Vacherie B."/>
            <person name="Biemont C."/>
            <person name="Skalli Z."/>
            <person name="Cattolico L."/>
            <person name="Poulain J."/>
            <person name="De Berardinis V."/>
            <person name="Cruaud C."/>
            <person name="Duprat S."/>
            <person name="Brottier P."/>
            <person name="Coutanceau J.-P."/>
            <person name="Gouzy J."/>
            <person name="Parra G."/>
            <person name="Lardier G."/>
            <person name="Chapple C."/>
            <person name="McKernan K.J."/>
            <person name="McEwan P."/>
            <person name="Bosak S."/>
            <person name="Kellis M."/>
            <person name="Volff J.-N."/>
            <person name="Guigo R."/>
            <person name="Zody M.C."/>
            <person name="Mesirov J."/>
            <person name="Lindblad-Toh K."/>
            <person name="Birren B."/>
            <person name="Nusbaum C."/>
            <person name="Kahn D."/>
            <person name="Robinson-Rechavi M."/>
            <person name="Laudet V."/>
            <person name="Schachter V."/>
            <person name="Quetier F."/>
            <person name="Saurin W."/>
            <person name="Scarpelli C."/>
            <person name="Wincker P."/>
            <person name="Lander E.S."/>
            <person name="Weissenbach J."/>
            <person name="Roest Crollius H."/>
        </authorList>
    </citation>
    <scope>NUCLEOTIDE SEQUENCE [LARGE SCALE GENOMIC DNA]</scope>
</reference>
<gene>
    <name evidence="1" type="ORF">GSTENG00016219001</name>
</gene>
<organism evidence="1">
    <name type="scientific">Tetraodon nigroviridis</name>
    <name type="common">Spotted green pufferfish</name>
    <name type="synonym">Chelonodon nigroviridis</name>
    <dbReference type="NCBI Taxonomy" id="99883"/>
    <lineage>
        <taxon>Eukaryota</taxon>
        <taxon>Metazoa</taxon>
        <taxon>Chordata</taxon>
        <taxon>Craniata</taxon>
        <taxon>Vertebrata</taxon>
        <taxon>Euteleostomi</taxon>
        <taxon>Actinopterygii</taxon>
        <taxon>Neopterygii</taxon>
        <taxon>Teleostei</taxon>
        <taxon>Neoteleostei</taxon>
        <taxon>Acanthomorphata</taxon>
        <taxon>Eupercaria</taxon>
        <taxon>Tetraodontiformes</taxon>
        <taxon>Tetradontoidea</taxon>
        <taxon>Tetraodontidae</taxon>
        <taxon>Tetraodon</taxon>
    </lineage>
</organism>
<protein>
    <submittedName>
        <fullName evidence="1">(spotted green pufferfish) hypothetical protein</fullName>
    </submittedName>
</protein>
<accession>Q4SLJ0</accession>
<dbReference type="AlphaFoldDB" id="Q4SLJ0"/>
<evidence type="ECO:0000313" key="1">
    <source>
        <dbReference type="EMBL" id="CAF98492.1"/>
    </source>
</evidence>
<sequence>MKAARMLSPSSEDSLNTAATHVVEVSETGAPWLGQRSPFDILYKKQTVSAGRVHKHSKSKSMETTAHQFPCAKRWRRIKCLNTFMMTE</sequence>
<comment type="caution">
    <text evidence="1">The sequence shown here is derived from an EMBL/GenBank/DDBJ whole genome shotgun (WGS) entry which is preliminary data.</text>
</comment>
<name>Q4SLJ0_TETNG</name>
<proteinExistence type="predicted"/>
<reference evidence="1" key="2">
    <citation type="submission" date="2004-02" db="EMBL/GenBank/DDBJ databases">
        <authorList>
            <consortium name="Genoscope"/>
            <consortium name="Whitehead Institute Centre for Genome Research"/>
        </authorList>
    </citation>
    <scope>NUCLEOTIDE SEQUENCE</scope>
</reference>
<dbReference type="KEGG" id="tng:GSTEN00016219G001"/>